<sequence>MMKSIINQLNNYTSNLTIEDICLLSNYDYEAFMQQYKKLVYITGMRQYWLITAKQQRNHSNIKQFKTYHKAQQHFYRQLTQEFHLITGINPSQSYSITELYDALVEKHSRFHIATTVYADNLLTAIQYARCNTQLWQRFKQELAAVGIAFKDVSQLLTALHYADETDYQEATDRMAKGFRDFYQYQVDRDFETLVMEAMSFGQIFQHCTPCFKIYNLRITFPEIYVIKACLSQAIARQND</sequence>
<organism evidence="1 2">
    <name type="scientific">Vibrio alginolyticus</name>
    <dbReference type="NCBI Taxonomy" id="663"/>
    <lineage>
        <taxon>Bacteria</taxon>
        <taxon>Pseudomonadati</taxon>
        <taxon>Pseudomonadota</taxon>
        <taxon>Gammaproteobacteria</taxon>
        <taxon>Vibrionales</taxon>
        <taxon>Vibrionaceae</taxon>
        <taxon>Vibrio</taxon>
    </lineage>
</organism>
<dbReference type="Proteomes" id="UP000565155">
    <property type="component" value="Unassembled WGS sequence"/>
</dbReference>
<reference evidence="1 2" key="1">
    <citation type="submission" date="2020-04" db="EMBL/GenBank/DDBJ databases">
        <title>Whole-genome sequencing of Vibrio spp. from China reveals different genetic environments of blaCTX-M-14 among diverse lineages.</title>
        <authorList>
            <person name="Zheng Z."/>
            <person name="Ye L."/>
            <person name="Chen S."/>
        </authorList>
    </citation>
    <scope>NUCLEOTIDE SEQUENCE [LARGE SCALE GENOMIC DNA]</scope>
    <source>
        <strain evidence="1 2">Vb1636</strain>
    </source>
</reference>
<evidence type="ECO:0000313" key="2">
    <source>
        <dbReference type="Proteomes" id="UP000565155"/>
    </source>
</evidence>
<accession>A0A7Y0MSS0</accession>
<evidence type="ECO:0000313" key="1">
    <source>
        <dbReference type="EMBL" id="NMR72628.1"/>
    </source>
</evidence>
<protein>
    <submittedName>
        <fullName evidence="1">Uncharacterized protein</fullName>
    </submittedName>
</protein>
<comment type="caution">
    <text evidence="1">The sequence shown here is derived from an EMBL/GenBank/DDBJ whole genome shotgun (WGS) entry which is preliminary data.</text>
</comment>
<gene>
    <name evidence="1" type="ORF">HKB35_03230</name>
</gene>
<dbReference type="EMBL" id="JABCMA010000002">
    <property type="protein sequence ID" value="NMR72628.1"/>
    <property type="molecule type" value="Genomic_DNA"/>
</dbReference>
<name>A0A7Y0MSS0_VIBAL</name>
<proteinExistence type="predicted"/>
<dbReference type="AlphaFoldDB" id="A0A7Y0MSS0"/>